<dbReference type="GO" id="GO:0097720">
    <property type="term" value="P:calcineurin-mediated signaling"/>
    <property type="evidence" value="ECO:0007669"/>
    <property type="project" value="InterPro"/>
</dbReference>
<name>A0A9Q5HV49_SANBA</name>
<evidence type="ECO:0000256" key="11">
    <source>
        <dbReference type="ARBA" id="ARBA00047761"/>
    </source>
</evidence>
<evidence type="ECO:0000256" key="1">
    <source>
        <dbReference type="ARBA" id="ARBA00001947"/>
    </source>
</evidence>
<dbReference type="PANTHER" id="PTHR45673">
    <property type="entry name" value="SERINE/THREONINE-PROTEIN PHOSPHATASE 2B CATALYTIC SUBUNIT 1-RELATED"/>
    <property type="match status" value="1"/>
</dbReference>
<evidence type="ECO:0000256" key="4">
    <source>
        <dbReference type="ARBA" id="ARBA00011112"/>
    </source>
</evidence>
<feature type="domain" description="Serine/threonine specific protein phosphatases" evidence="16">
    <location>
        <begin position="425"/>
        <end position="430"/>
    </location>
</feature>
<keyword evidence="10" id="KW-0408">Iron</keyword>
<feature type="compositionally biased region" description="Acidic residues" evidence="14">
    <location>
        <begin position="654"/>
        <end position="664"/>
    </location>
</feature>
<feature type="transmembrane region" description="Helical" evidence="15">
    <location>
        <begin position="186"/>
        <end position="203"/>
    </location>
</feature>
<keyword evidence="5" id="KW-0479">Metal-binding</keyword>
<keyword evidence="7" id="KW-0862">Zinc</keyword>
<keyword evidence="8" id="KW-0112">Calmodulin-binding</keyword>
<dbReference type="InterPro" id="IPR043360">
    <property type="entry name" value="PP2B"/>
</dbReference>
<dbReference type="InterPro" id="IPR029052">
    <property type="entry name" value="Metallo-depent_PP-like"/>
</dbReference>
<evidence type="ECO:0000256" key="5">
    <source>
        <dbReference type="ARBA" id="ARBA00022723"/>
    </source>
</evidence>
<keyword evidence="15" id="KW-0472">Membrane</keyword>
<dbReference type="GO" id="GO:0046872">
    <property type="term" value="F:metal ion binding"/>
    <property type="evidence" value="ECO:0007669"/>
    <property type="project" value="UniProtKB-KW"/>
</dbReference>
<dbReference type="PRINTS" id="PR00114">
    <property type="entry name" value="STPHPHTASE"/>
</dbReference>
<comment type="caution">
    <text evidence="17">The sequence shown here is derived from an EMBL/GenBank/DDBJ whole genome shotgun (WGS) entry which is preliminary data.</text>
</comment>
<proteinExistence type="inferred from homology"/>
<gene>
    <name evidence="17" type="ORF">A7U60_g6390</name>
</gene>
<sequence>MSILPTSAPPTPNGVNGHGSSSLAAQSTANGDFELAAWQLTYLCLAPKRVYRNVYFHKQTKNTWARDDPAILVLIGACLIVSAIAWSIVWYYSPWEAIRLAFYMIFRDFLLVGFVIATIIWFISNTFLLSPPSHANASDTAVEWAYAFDVHTNAFFPFYLTLYLAQLFLVPIVLKDNWVCLWVGNTLYLAGFAQYMYGVYLGLNGELICTHLRDTLHTDSRLVSLADGSPAISRPNRIAVIAFAPAICGQMPTGKTQLQRAIIQISEKAPPPDIDFTQHTLEDGTNVSTQERVIKDVQAPAMFVPTDQQLFSREDPTKPDVAFLKNHFYREGRVTEEQALYILEKGTELLRAEPNLLEVDAPITVCGDIHGQYYDLMKLFEVGGSPADTRYLFLGDYVDRGYFSIECVLYLWSLKIWYPDTLFLLRGNHECRHLTDYFTFKLECKHKYSERIYDACMESFCALPLAAIMNKQFLCIHGGLSPELNTLDDLRRIDRFREPPTTGLMCDILWSDPAEDFGQEKTAESFVHNHVRGCSFFFTYQAACQFLERNNLLSIIRAHEAQDAGYRMYRKTKTTGFPSVMTIFSAPNYLDVYNNKAAVLKYESNVMNIRQFNCTPHPYWLPNFMDVFTWSLPFVGEKITEMLVAVLNTCTKEELDESDEEEELATPSSPSAESMERRKIIKNKILAVGRISRVFSLLREESERVSELKNVSGSGKLPYGTLALGAEGIKDAITSFEDARKSDIENERLPPELVDPEEIAPHLSNPATPSEDGKVAPSPNGIKNAIEAAIANGSTSPKATSPFPTGEPGTPTSPASGMSSITSPFRRGHSRTASLGTTMTSPSTRRRSIESTISLIKEAVDGKQDQSEITELAEQLSSPTREKRELLFGEGRGGGSAIRPNGT</sequence>
<evidence type="ECO:0000256" key="12">
    <source>
        <dbReference type="ARBA" id="ARBA00048336"/>
    </source>
</evidence>
<dbReference type="InterPro" id="IPR041751">
    <property type="entry name" value="MPP_PP2B"/>
</dbReference>
<evidence type="ECO:0000313" key="17">
    <source>
        <dbReference type="EMBL" id="OCB86496.1"/>
    </source>
</evidence>
<dbReference type="CDD" id="cd07416">
    <property type="entry name" value="MPP_PP2B"/>
    <property type="match status" value="1"/>
</dbReference>
<feature type="transmembrane region" description="Helical" evidence="15">
    <location>
        <begin position="100"/>
        <end position="123"/>
    </location>
</feature>
<evidence type="ECO:0000256" key="14">
    <source>
        <dbReference type="SAM" id="MobiDB-lite"/>
    </source>
</evidence>
<organism evidence="17 18">
    <name type="scientific">Sanghuangporus baumii</name>
    <name type="common">Phellinus baumii</name>
    <dbReference type="NCBI Taxonomy" id="108892"/>
    <lineage>
        <taxon>Eukaryota</taxon>
        <taxon>Fungi</taxon>
        <taxon>Dikarya</taxon>
        <taxon>Basidiomycota</taxon>
        <taxon>Agaricomycotina</taxon>
        <taxon>Agaricomycetes</taxon>
        <taxon>Hymenochaetales</taxon>
        <taxon>Hymenochaetaceae</taxon>
        <taxon>Sanghuangporus</taxon>
    </lineage>
</organism>
<keyword evidence="18" id="KW-1185">Reference proteome</keyword>
<dbReference type="PROSITE" id="PS00125">
    <property type="entry name" value="SER_THR_PHOSPHATASE"/>
    <property type="match status" value="1"/>
</dbReference>
<evidence type="ECO:0000256" key="9">
    <source>
        <dbReference type="ARBA" id="ARBA00022912"/>
    </source>
</evidence>
<evidence type="ECO:0000256" key="10">
    <source>
        <dbReference type="ARBA" id="ARBA00023004"/>
    </source>
</evidence>
<dbReference type="OrthoDB" id="5593063at2759"/>
<feature type="region of interest" description="Disordered" evidence="14">
    <location>
        <begin position="794"/>
        <end position="903"/>
    </location>
</feature>
<dbReference type="InterPro" id="IPR004843">
    <property type="entry name" value="Calcineurin-like_PHP"/>
</dbReference>
<dbReference type="GO" id="GO:0033192">
    <property type="term" value="F:calmodulin-dependent protein phosphatase activity"/>
    <property type="evidence" value="ECO:0007669"/>
    <property type="project" value="InterPro"/>
</dbReference>
<evidence type="ECO:0000256" key="15">
    <source>
        <dbReference type="SAM" id="Phobius"/>
    </source>
</evidence>
<dbReference type="EMBL" id="LNZH02000201">
    <property type="protein sequence ID" value="OCB86496.1"/>
    <property type="molecule type" value="Genomic_DNA"/>
</dbReference>
<reference evidence="17" key="1">
    <citation type="submission" date="2016-06" db="EMBL/GenBank/DDBJ databases">
        <title>Draft Genome sequence of the fungus Inonotus baumii.</title>
        <authorList>
            <person name="Zhu H."/>
            <person name="Lin W."/>
        </authorList>
    </citation>
    <scope>NUCLEOTIDE SEQUENCE</scope>
    <source>
        <strain evidence="17">821</strain>
    </source>
</reference>
<dbReference type="Gene3D" id="3.60.21.10">
    <property type="match status" value="1"/>
</dbReference>
<comment type="catalytic activity">
    <reaction evidence="11">
        <text>O-phospho-L-seryl-[protein] + H2O = L-seryl-[protein] + phosphate</text>
        <dbReference type="Rhea" id="RHEA:20629"/>
        <dbReference type="Rhea" id="RHEA-COMP:9863"/>
        <dbReference type="Rhea" id="RHEA-COMP:11604"/>
        <dbReference type="ChEBI" id="CHEBI:15377"/>
        <dbReference type="ChEBI" id="CHEBI:29999"/>
        <dbReference type="ChEBI" id="CHEBI:43474"/>
        <dbReference type="ChEBI" id="CHEBI:83421"/>
        <dbReference type="EC" id="3.1.3.16"/>
    </reaction>
</comment>
<keyword evidence="9" id="KW-0904">Protein phosphatase</keyword>
<feature type="compositionally biased region" description="Polar residues" evidence="14">
    <location>
        <begin position="794"/>
        <end position="803"/>
    </location>
</feature>
<dbReference type="SMART" id="SM00156">
    <property type="entry name" value="PP2Ac"/>
    <property type="match status" value="1"/>
</dbReference>
<feature type="compositionally biased region" description="Polar residues" evidence="14">
    <location>
        <begin position="810"/>
        <end position="823"/>
    </location>
</feature>
<evidence type="ECO:0000256" key="7">
    <source>
        <dbReference type="ARBA" id="ARBA00022833"/>
    </source>
</evidence>
<feature type="region of interest" description="Disordered" evidence="14">
    <location>
        <begin position="751"/>
        <end position="780"/>
    </location>
</feature>
<dbReference type="Pfam" id="PF00149">
    <property type="entry name" value="Metallophos"/>
    <property type="match status" value="1"/>
</dbReference>
<evidence type="ECO:0000259" key="16">
    <source>
        <dbReference type="PROSITE" id="PS00125"/>
    </source>
</evidence>
<dbReference type="GO" id="GO:0005516">
    <property type="term" value="F:calmodulin binding"/>
    <property type="evidence" value="ECO:0007669"/>
    <property type="project" value="UniProtKB-KW"/>
</dbReference>
<evidence type="ECO:0000256" key="13">
    <source>
        <dbReference type="RuleBase" id="RU004273"/>
    </source>
</evidence>
<keyword evidence="15" id="KW-1133">Transmembrane helix</keyword>
<dbReference type="SUPFAM" id="SSF56300">
    <property type="entry name" value="Metallo-dependent phosphatases"/>
    <property type="match status" value="1"/>
</dbReference>
<dbReference type="Proteomes" id="UP000757232">
    <property type="component" value="Unassembled WGS sequence"/>
</dbReference>
<comment type="subunit">
    <text evidence="4">Composed of two components (A and B), the A component is the catalytic subunit and the B component confers calcium sensitivity.</text>
</comment>
<keyword evidence="6 13" id="KW-0378">Hydrolase</keyword>
<evidence type="ECO:0000313" key="18">
    <source>
        <dbReference type="Proteomes" id="UP000757232"/>
    </source>
</evidence>
<feature type="region of interest" description="Disordered" evidence="14">
    <location>
        <begin position="654"/>
        <end position="676"/>
    </location>
</feature>
<comment type="cofactor">
    <cofactor evidence="2">
        <name>Fe(3+)</name>
        <dbReference type="ChEBI" id="CHEBI:29034"/>
    </cofactor>
</comment>
<evidence type="ECO:0000256" key="6">
    <source>
        <dbReference type="ARBA" id="ARBA00022801"/>
    </source>
</evidence>
<dbReference type="Pfam" id="PF05216">
    <property type="entry name" value="UNC-50"/>
    <property type="match status" value="1"/>
</dbReference>
<evidence type="ECO:0000256" key="8">
    <source>
        <dbReference type="ARBA" id="ARBA00022860"/>
    </source>
</evidence>
<keyword evidence="15" id="KW-0812">Transmembrane</keyword>
<comment type="catalytic activity">
    <reaction evidence="12 13">
        <text>O-phospho-L-threonyl-[protein] + H2O = L-threonyl-[protein] + phosphate</text>
        <dbReference type="Rhea" id="RHEA:47004"/>
        <dbReference type="Rhea" id="RHEA-COMP:11060"/>
        <dbReference type="Rhea" id="RHEA-COMP:11605"/>
        <dbReference type="ChEBI" id="CHEBI:15377"/>
        <dbReference type="ChEBI" id="CHEBI:30013"/>
        <dbReference type="ChEBI" id="CHEBI:43474"/>
        <dbReference type="ChEBI" id="CHEBI:61977"/>
        <dbReference type="EC" id="3.1.3.16"/>
    </reaction>
</comment>
<comment type="cofactor">
    <cofactor evidence="1">
        <name>Zn(2+)</name>
        <dbReference type="ChEBI" id="CHEBI:29105"/>
    </cofactor>
</comment>
<dbReference type="EC" id="3.1.3.16" evidence="13"/>
<dbReference type="InterPro" id="IPR007881">
    <property type="entry name" value="UNC-50"/>
</dbReference>
<feature type="region of interest" description="Disordered" evidence="14">
    <location>
        <begin position="1"/>
        <end position="23"/>
    </location>
</feature>
<protein>
    <recommendedName>
        <fullName evidence="13">Serine/threonine-protein phosphatase</fullName>
        <ecNumber evidence="13">3.1.3.16</ecNumber>
    </recommendedName>
</protein>
<feature type="transmembrane region" description="Helical" evidence="15">
    <location>
        <begin position="70"/>
        <end position="93"/>
    </location>
</feature>
<feature type="transmembrane region" description="Helical" evidence="15">
    <location>
        <begin position="154"/>
        <end position="174"/>
    </location>
</feature>
<comment type="similarity">
    <text evidence="3">Belongs to the PPP phosphatase family. PP-2B subfamily.</text>
</comment>
<evidence type="ECO:0000256" key="3">
    <source>
        <dbReference type="ARBA" id="ARBA00009905"/>
    </source>
</evidence>
<evidence type="ECO:0000256" key="2">
    <source>
        <dbReference type="ARBA" id="ARBA00001965"/>
    </source>
</evidence>
<dbReference type="FunFam" id="3.60.21.10:FF:000002">
    <property type="entry name" value="Serine/threonine-protein phosphatase"/>
    <property type="match status" value="1"/>
</dbReference>
<dbReference type="InterPro" id="IPR006186">
    <property type="entry name" value="Ser/Thr-sp_prot-phosphatase"/>
</dbReference>
<dbReference type="AlphaFoldDB" id="A0A9Q5HV49"/>
<accession>A0A9Q5HV49</accession>